<keyword evidence="4 9" id="KW-0547">Nucleotide-binding</keyword>
<dbReference type="InterPro" id="IPR001412">
    <property type="entry name" value="aa-tRNA-synth_I_CS"/>
</dbReference>
<dbReference type="Pfam" id="PF00750">
    <property type="entry name" value="tRNA-synt_1d"/>
    <property type="match status" value="2"/>
</dbReference>
<dbReference type="EMBL" id="CP150096">
    <property type="protein sequence ID" value="WZN48922.1"/>
    <property type="molecule type" value="Genomic_DNA"/>
</dbReference>
<dbReference type="NCBIfam" id="TIGR00456">
    <property type="entry name" value="argS"/>
    <property type="match status" value="1"/>
</dbReference>
<evidence type="ECO:0000256" key="10">
    <source>
        <dbReference type="RuleBase" id="RU363038"/>
    </source>
</evidence>
<dbReference type="InterPro" id="IPR035684">
    <property type="entry name" value="ArgRS_core"/>
</dbReference>
<comment type="subcellular location">
    <subcellularLocation>
        <location evidence="9">Cytoplasm</location>
    </subcellularLocation>
</comment>
<dbReference type="EC" id="6.1.1.19" evidence="9"/>
<sequence>MSVVASIKQAAAEAVQALYQQPFTAADVSVNTTKPEFEGEYTIVVFPFTKFSRQKPEETAQSIGTWLAEHHPALVAGFNVVKGFLNLSVHDQFWTGFVQDAHHNTSVGQQPANGKKVMVEYSSPNTNKPLHLGHLRNNFLGFSVSEILKANGFEVVKANLVNDRGIHICKSMLAWQLFAHGDTPESTGKKGDHLVGDYYVHFESILRDQAEPIISRVLEGNFGDFEGEQVEKLIKLHTALNKPEFKANVEKAEKLRHDIKALARTASAETKDVISRIEKGDFSDFEGEDKARAKSLHQELTPAIKSDEEKADKIHDDIKELSRNRTEIMQQAKIMLQQWEAGNPEVRALWQTMNSWVYEGFEKTYKRLGIDFDKMYFESNTYLLGKDVVEEGLRKGVFFKKADNSVWIDLTADGLDEKLVLRGDGTSVYITQDIGTARLKYDDYHMDQSIYVVADEQNYHFKVLKLIMQKLGEPSADGIAHLSYGMVELPHGRMKSREGTVVDADDLVEEMVSTAAKYTEELGKVKDFTEEELRELYETIGLGAMKFFLLKVDPKKKMVFNPEESIDIHGFTGPFIQYSHARIRSILREFSAEDLAALATYRHADALLPMEKELIKINEQFGEVLAEAGREMSPSVIANYAFLLAQTFNSFYAKKESGKYTYSVRDAENEDKRKLRLQIASLTANTIRQAMKFLGIRVPERM</sequence>
<evidence type="ECO:0000259" key="13">
    <source>
        <dbReference type="SMART" id="SM01016"/>
    </source>
</evidence>
<keyword evidence="15" id="KW-1185">Reference proteome</keyword>
<keyword evidence="2 9" id="KW-0963">Cytoplasm</keyword>
<evidence type="ECO:0000313" key="15">
    <source>
        <dbReference type="Proteomes" id="UP001449657"/>
    </source>
</evidence>
<proteinExistence type="inferred from homology"/>
<dbReference type="SUPFAM" id="SSF55190">
    <property type="entry name" value="Arginyl-tRNA synthetase (ArgRS), N-terminal 'additional' domain"/>
    <property type="match status" value="1"/>
</dbReference>
<evidence type="ECO:0000256" key="8">
    <source>
        <dbReference type="ARBA" id="ARBA00049339"/>
    </source>
</evidence>
<evidence type="ECO:0000256" key="3">
    <source>
        <dbReference type="ARBA" id="ARBA00022598"/>
    </source>
</evidence>
<dbReference type="PRINTS" id="PR01038">
    <property type="entry name" value="TRNASYNTHARG"/>
</dbReference>
<evidence type="ECO:0000259" key="12">
    <source>
        <dbReference type="SMART" id="SM00836"/>
    </source>
</evidence>
<feature type="domain" description="DALR anticodon binding" evidence="12">
    <location>
        <begin position="576"/>
        <end position="702"/>
    </location>
</feature>
<keyword evidence="5 9" id="KW-0067">ATP-binding</keyword>
<evidence type="ECO:0000256" key="5">
    <source>
        <dbReference type="ARBA" id="ARBA00022840"/>
    </source>
</evidence>
<dbReference type="Gene3D" id="3.40.50.620">
    <property type="entry name" value="HUPs"/>
    <property type="match status" value="1"/>
</dbReference>
<dbReference type="Gene3D" id="1.10.730.10">
    <property type="entry name" value="Isoleucyl-tRNA Synthetase, Domain 1"/>
    <property type="match status" value="1"/>
</dbReference>
<dbReference type="InterPro" id="IPR009080">
    <property type="entry name" value="tRNAsynth_Ia_anticodon-bd"/>
</dbReference>
<dbReference type="SUPFAM" id="SSF47323">
    <property type="entry name" value="Anticodon-binding domain of a subclass of class I aminoacyl-tRNA synthetases"/>
    <property type="match status" value="1"/>
</dbReference>
<evidence type="ECO:0000256" key="7">
    <source>
        <dbReference type="ARBA" id="ARBA00023146"/>
    </source>
</evidence>
<dbReference type="HAMAP" id="MF_00123">
    <property type="entry name" value="Arg_tRNA_synth"/>
    <property type="match status" value="1"/>
</dbReference>
<dbReference type="SUPFAM" id="SSF52374">
    <property type="entry name" value="Nucleotidylyl transferase"/>
    <property type="match status" value="1"/>
</dbReference>
<dbReference type="RefSeq" id="WP_341843498.1">
    <property type="nucleotide sequence ID" value="NZ_CP149792.1"/>
</dbReference>
<feature type="domain" description="Arginyl tRNA synthetase N-terminal" evidence="13">
    <location>
        <begin position="5"/>
        <end position="89"/>
    </location>
</feature>
<accession>A0ABZ2ZC99</accession>
<keyword evidence="11" id="KW-0175">Coiled coil</keyword>
<dbReference type="PANTHER" id="PTHR11956:SF5">
    <property type="entry name" value="ARGININE--TRNA LIGASE, CYTOPLASMIC"/>
    <property type="match status" value="1"/>
</dbReference>
<dbReference type="InterPro" id="IPR005148">
    <property type="entry name" value="Arg-tRNA-synth_N"/>
</dbReference>
<dbReference type="Gene3D" id="3.30.1360.70">
    <property type="entry name" value="Arginyl tRNA synthetase N-terminal domain"/>
    <property type="match status" value="1"/>
</dbReference>
<dbReference type="InterPro" id="IPR036695">
    <property type="entry name" value="Arg-tRNA-synth_N_sf"/>
</dbReference>
<evidence type="ECO:0000256" key="11">
    <source>
        <dbReference type="SAM" id="Coils"/>
    </source>
</evidence>
<dbReference type="GO" id="GO:0004814">
    <property type="term" value="F:arginine-tRNA ligase activity"/>
    <property type="evidence" value="ECO:0007669"/>
    <property type="project" value="UniProtKB-EC"/>
</dbReference>
<feature type="short sequence motif" description="'HIGH' region" evidence="9">
    <location>
        <begin position="124"/>
        <end position="134"/>
    </location>
</feature>
<dbReference type="Pfam" id="PF05746">
    <property type="entry name" value="DALR_1"/>
    <property type="match status" value="1"/>
</dbReference>
<protein>
    <recommendedName>
        <fullName evidence="9">Arginine--tRNA ligase</fullName>
        <ecNumber evidence="9">6.1.1.19</ecNumber>
    </recommendedName>
    <alternativeName>
        <fullName evidence="9">Arginyl-tRNA synthetase</fullName>
        <shortName evidence="9">ArgRS</shortName>
    </alternativeName>
</protein>
<feature type="coiled-coil region" evidence="11">
    <location>
        <begin position="304"/>
        <end position="338"/>
    </location>
</feature>
<comment type="catalytic activity">
    <reaction evidence="8 9">
        <text>tRNA(Arg) + L-arginine + ATP = L-arginyl-tRNA(Arg) + AMP + diphosphate</text>
        <dbReference type="Rhea" id="RHEA:20301"/>
        <dbReference type="Rhea" id="RHEA-COMP:9658"/>
        <dbReference type="Rhea" id="RHEA-COMP:9673"/>
        <dbReference type="ChEBI" id="CHEBI:30616"/>
        <dbReference type="ChEBI" id="CHEBI:32682"/>
        <dbReference type="ChEBI" id="CHEBI:33019"/>
        <dbReference type="ChEBI" id="CHEBI:78442"/>
        <dbReference type="ChEBI" id="CHEBI:78513"/>
        <dbReference type="ChEBI" id="CHEBI:456215"/>
        <dbReference type="EC" id="6.1.1.19"/>
    </reaction>
</comment>
<evidence type="ECO:0000256" key="2">
    <source>
        <dbReference type="ARBA" id="ARBA00022490"/>
    </source>
</evidence>
<evidence type="ECO:0000256" key="4">
    <source>
        <dbReference type="ARBA" id="ARBA00022741"/>
    </source>
</evidence>
<evidence type="ECO:0000256" key="9">
    <source>
        <dbReference type="HAMAP-Rule" id="MF_00123"/>
    </source>
</evidence>
<dbReference type="Proteomes" id="UP001449657">
    <property type="component" value="Chromosome"/>
</dbReference>
<organism evidence="14 15">
    <name type="scientific">Chitinophaga caseinilytica</name>
    <dbReference type="NCBI Taxonomy" id="2267521"/>
    <lineage>
        <taxon>Bacteria</taxon>
        <taxon>Pseudomonadati</taxon>
        <taxon>Bacteroidota</taxon>
        <taxon>Chitinophagia</taxon>
        <taxon>Chitinophagales</taxon>
        <taxon>Chitinophagaceae</taxon>
        <taxon>Chitinophaga</taxon>
    </lineage>
</organism>
<dbReference type="PROSITE" id="PS00178">
    <property type="entry name" value="AA_TRNA_LIGASE_I"/>
    <property type="match status" value="1"/>
</dbReference>
<dbReference type="SMART" id="SM01016">
    <property type="entry name" value="Arg_tRNA_synt_N"/>
    <property type="match status" value="1"/>
</dbReference>
<dbReference type="InterPro" id="IPR014729">
    <property type="entry name" value="Rossmann-like_a/b/a_fold"/>
</dbReference>
<dbReference type="SMART" id="SM00836">
    <property type="entry name" value="DALR_1"/>
    <property type="match status" value="1"/>
</dbReference>
<evidence type="ECO:0000256" key="1">
    <source>
        <dbReference type="ARBA" id="ARBA00005594"/>
    </source>
</evidence>
<gene>
    <name evidence="9 14" type="primary">argS</name>
    <name evidence="14" type="ORF">WJU22_12160</name>
</gene>
<evidence type="ECO:0000313" key="14">
    <source>
        <dbReference type="EMBL" id="WZN48922.1"/>
    </source>
</evidence>
<reference evidence="14 15" key="1">
    <citation type="submission" date="2024-03" db="EMBL/GenBank/DDBJ databases">
        <title>Chitinophaga caseinilytica sp. nov., a casein hydrolysing bacterium isolated from forest soil.</title>
        <authorList>
            <person name="Lee D.S."/>
            <person name="Han D.M."/>
            <person name="Baek J.H."/>
            <person name="Choi D.G."/>
            <person name="Jeon J.H."/>
            <person name="Jeon C.O."/>
        </authorList>
    </citation>
    <scope>NUCLEOTIDE SEQUENCE [LARGE SCALE GENOMIC DNA]</scope>
    <source>
        <strain evidence="14 15">KACC 19118</strain>
    </source>
</reference>
<keyword evidence="3 9" id="KW-0436">Ligase</keyword>
<dbReference type="InterPro" id="IPR008909">
    <property type="entry name" value="DALR_anticod-bd"/>
</dbReference>
<name>A0ABZ2ZC99_9BACT</name>
<keyword evidence="7 9" id="KW-0030">Aminoacyl-tRNA synthetase</keyword>
<evidence type="ECO:0000256" key="6">
    <source>
        <dbReference type="ARBA" id="ARBA00022917"/>
    </source>
</evidence>
<comment type="similarity">
    <text evidence="1 9 10">Belongs to the class-I aminoacyl-tRNA synthetase family.</text>
</comment>
<keyword evidence="6 9" id="KW-0648">Protein biosynthesis</keyword>
<dbReference type="InterPro" id="IPR001278">
    <property type="entry name" value="Arg-tRNA-ligase"/>
</dbReference>
<dbReference type="PANTHER" id="PTHR11956">
    <property type="entry name" value="ARGINYL-TRNA SYNTHETASE"/>
    <property type="match status" value="1"/>
</dbReference>
<comment type="subunit">
    <text evidence="9">Monomer.</text>
</comment>